<dbReference type="OrthoDB" id="8062037at2759"/>
<dbReference type="GO" id="GO:0008270">
    <property type="term" value="F:zinc ion binding"/>
    <property type="evidence" value="ECO:0007669"/>
    <property type="project" value="UniProtKB-KW"/>
</dbReference>
<gene>
    <name evidence="6" type="ORF">CTI12_AA228120</name>
</gene>
<sequence length="145" mass="17056">MICLVYDGYGASTATLVFFTCIWVPFVQSKNAFYKIISILMTMFFDLEHRHQDSNDHYFPNIYHLRALLFRDLATIEDNGNASRVVDEVCSICLVEFEEEDEVSQLDKCRHVFHSCCIERWLERDHFTCPLCRSNLLNISCKRVE</sequence>
<dbReference type="GO" id="GO:0016567">
    <property type="term" value="P:protein ubiquitination"/>
    <property type="evidence" value="ECO:0007669"/>
    <property type="project" value="TreeGrafter"/>
</dbReference>
<dbReference type="GO" id="GO:0061630">
    <property type="term" value="F:ubiquitin protein ligase activity"/>
    <property type="evidence" value="ECO:0007669"/>
    <property type="project" value="TreeGrafter"/>
</dbReference>
<dbReference type="Gene3D" id="3.30.40.10">
    <property type="entry name" value="Zinc/RING finger domain, C3HC4 (zinc finger)"/>
    <property type="match status" value="1"/>
</dbReference>
<keyword evidence="2 4" id="KW-0863">Zinc-finger</keyword>
<dbReference type="PANTHER" id="PTHR45969:SF9">
    <property type="entry name" value="RING-TYPE DOMAIN-CONTAINING PROTEIN"/>
    <property type="match status" value="1"/>
</dbReference>
<dbReference type="InterPro" id="IPR001841">
    <property type="entry name" value="Znf_RING"/>
</dbReference>
<dbReference type="Proteomes" id="UP000245207">
    <property type="component" value="Unassembled WGS sequence"/>
</dbReference>
<evidence type="ECO:0000256" key="1">
    <source>
        <dbReference type="ARBA" id="ARBA00022723"/>
    </source>
</evidence>
<dbReference type="AlphaFoldDB" id="A0A2U1NU81"/>
<dbReference type="EMBL" id="PKPP01002176">
    <property type="protein sequence ID" value="PWA77093.1"/>
    <property type="molecule type" value="Genomic_DNA"/>
</dbReference>
<dbReference type="InterPro" id="IPR013083">
    <property type="entry name" value="Znf_RING/FYVE/PHD"/>
</dbReference>
<keyword evidence="7" id="KW-1185">Reference proteome</keyword>
<dbReference type="SUPFAM" id="SSF57850">
    <property type="entry name" value="RING/U-box"/>
    <property type="match status" value="1"/>
</dbReference>
<accession>A0A2U1NU81</accession>
<keyword evidence="3" id="KW-0862">Zinc</keyword>
<keyword evidence="1" id="KW-0479">Metal-binding</keyword>
<dbReference type="Pfam" id="PF13639">
    <property type="entry name" value="zf-RING_2"/>
    <property type="match status" value="1"/>
</dbReference>
<dbReference type="PROSITE" id="PS50089">
    <property type="entry name" value="ZF_RING_2"/>
    <property type="match status" value="1"/>
</dbReference>
<evidence type="ECO:0000313" key="7">
    <source>
        <dbReference type="Proteomes" id="UP000245207"/>
    </source>
</evidence>
<organism evidence="6 7">
    <name type="scientific">Artemisia annua</name>
    <name type="common">Sweet wormwood</name>
    <dbReference type="NCBI Taxonomy" id="35608"/>
    <lineage>
        <taxon>Eukaryota</taxon>
        <taxon>Viridiplantae</taxon>
        <taxon>Streptophyta</taxon>
        <taxon>Embryophyta</taxon>
        <taxon>Tracheophyta</taxon>
        <taxon>Spermatophyta</taxon>
        <taxon>Magnoliopsida</taxon>
        <taxon>eudicotyledons</taxon>
        <taxon>Gunneridae</taxon>
        <taxon>Pentapetalae</taxon>
        <taxon>asterids</taxon>
        <taxon>campanulids</taxon>
        <taxon>Asterales</taxon>
        <taxon>Asteraceae</taxon>
        <taxon>Asteroideae</taxon>
        <taxon>Anthemideae</taxon>
        <taxon>Artemisiinae</taxon>
        <taxon>Artemisia</taxon>
    </lineage>
</organism>
<proteinExistence type="predicted"/>
<evidence type="ECO:0000259" key="5">
    <source>
        <dbReference type="PROSITE" id="PS50089"/>
    </source>
</evidence>
<evidence type="ECO:0000256" key="4">
    <source>
        <dbReference type="PROSITE-ProRule" id="PRU00175"/>
    </source>
</evidence>
<protein>
    <submittedName>
        <fullName evidence="6">Zinc finger, RING/FYVE/PHD-type</fullName>
    </submittedName>
</protein>
<evidence type="ECO:0000313" key="6">
    <source>
        <dbReference type="EMBL" id="PWA77093.1"/>
    </source>
</evidence>
<reference evidence="6 7" key="1">
    <citation type="journal article" date="2018" name="Mol. Plant">
        <title>The genome of Artemisia annua provides insight into the evolution of Asteraceae family and artemisinin biosynthesis.</title>
        <authorList>
            <person name="Shen Q."/>
            <person name="Zhang L."/>
            <person name="Liao Z."/>
            <person name="Wang S."/>
            <person name="Yan T."/>
            <person name="Shi P."/>
            <person name="Liu M."/>
            <person name="Fu X."/>
            <person name="Pan Q."/>
            <person name="Wang Y."/>
            <person name="Lv Z."/>
            <person name="Lu X."/>
            <person name="Zhang F."/>
            <person name="Jiang W."/>
            <person name="Ma Y."/>
            <person name="Chen M."/>
            <person name="Hao X."/>
            <person name="Li L."/>
            <person name="Tang Y."/>
            <person name="Lv G."/>
            <person name="Zhou Y."/>
            <person name="Sun X."/>
            <person name="Brodelius P.E."/>
            <person name="Rose J.K.C."/>
            <person name="Tang K."/>
        </authorList>
    </citation>
    <scope>NUCLEOTIDE SEQUENCE [LARGE SCALE GENOMIC DNA]</scope>
    <source>
        <strain evidence="7">cv. Huhao1</strain>
        <tissue evidence="6">Leaf</tissue>
    </source>
</reference>
<dbReference type="SMART" id="SM00184">
    <property type="entry name" value="RING"/>
    <property type="match status" value="1"/>
</dbReference>
<feature type="domain" description="RING-type" evidence="5">
    <location>
        <begin position="90"/>
        <end position="133"/>
    </location>
</feature>
<comment type="caution">
    <text evidence="6">The sequence shown here is derived from an EMBL/GenBank/DDBJ whole genome shotgun (WGS) entry which is preliminary data.</text>
</comment>
<dbReference type="PANTHER" id="PTHR45969">
    <property type="entry name" value="RING ZINC FINGER PROTEIN-RELATED"/>
    <property type="match status" value="1"/>
</dbReference>
<name>A0A2U1NU81_ARTAN</name>
<evidence type="ECO:0000256" key="3">
    <source>
        <dbReference type="ARBA" id="ARBA00022833"/>
    </source>
</evidence>
<evidence type="ECO:0000256" key="2">
    <source>
        <dbReference type="ARBA" id="ARBA00022771"/>
    </source>
</evidence>